<feature type="transmembrane region" description="Helical" evidence="6">
    <location>
        <begin position="12"/>
        <end position="34"/>
    </location>
</feature>
<keyword evidence="5 6" id="KW-0472">Membrane</keyword>
<proteinExistence type="inferred from homology"/>
<gene>
    <name evidence="8" type="ORF">IAC43_05910</name>
</gene>
<reference evidence="8" key="2">
    <citation type="journal article" date="2021" name="PeerJ">
        <title>Extensive microbial diversity within the chicken gut microbiome revealed by metagenomics and culture.</title>
        <authorList>
            <person name="Gilroy R."/>
            <person name="Ravi A."/>
            <person name="Getino M."/>
            <person name="Pursley I."/>
            <person name="Horton D.L."/>
            <person name="Alikhan N.F."/>
            <person name="Baker D."/>
            <person name="Gharbi K."/>
            <person name="Hall N."/>
            <person name="Watson M."/>
            <person name="Adriaenssens E.M."/>
            <person name="Foster-Nyarko E."/>
            <person name="Jarju S."/>
            <person name="Secka A."/>
            <person name="Antonio M."/>
            <person name="Oren A."/>
            <person name="Chaudhuri R.R."/>
            <person name="La Ragione R."/>
            <person name="Hildebrand F."/>
            <person name="Pallen M.J."/>
        </authorList>
    </citation>
    <scope>NUCLEOTIDE SEQUENCE</scope>
    <source>
        <strain evidence="8">ChiBcec7-5410</strain>
    </source>
</reference>
<evidence type="ECO:0000256" key="4">
    <source>
        <dbReference type="ARBA" id="ARBA00022989"/>
    </source>
</evidence>
<comment type="caution">
    <text evidence="8">The sequence shown here is derived from an EMBL/GenBank/DDBJ whole genome shotgun (WGS) entry which is preliminary data.</text>
</comment>
<dbReference type="PANTHER" id="PTHR12677:SF49">
    <property type="entry name" value="TVP38_TMEM64 FAMILY MEMBRANE PROTEIN"/>
    <property type="match status" value="1"/>
</dbReference>
<comment type="subcellular location">
    <subcellularLocation>
        <location evidence="1 6">Cell membrane</location>
        <topology evidence="1 6">Multi-pass membrane protein</topology>
    </subcellularLocation>
</comment>
<feature type="transmembrane region" description="Helical" evidence="6">
    <location>
        <begin position="170"/>
        <end position="193"/>
    </location>
</feature>
<evidence type="ECO:0000313" key="8">
    <source>
        <dbReference type="EMBL" id="HIT94700.1"/>
    </source>
</evidence>
<evidence type="ECO:0000256" key="6">
    <source>
        <dbReference type="RuleBase" id="RU366058"/>
    </source>
</evidence>
<keyword evidence="2 6" id="KW-1003">Cell membrane</keyword>
<comment type="caution">
    <text evidence="6">Lacks conserved residue(s) required for the propagation of feature annotation.</text>
</comment>
<dbReference type="GO" id="GO:0005886">
    <property type="term" value="C:plasma membrane"/>
    <property type="evidence" value="ECO:0007669"/>
    <property type="project" value="UniProtKB-SubCell"/>
</dbReference>
<evidence type="ECO:0000256" key="1">
    <source>
        <dbReference type="ARBA" id="ARBA00004651"/>
    </source>
</evidence>
<comment type="similarity">
    <text evidence="6">Belongs to the TVP38/TMEM64 family.</text>
</comment>
<dbReference type="AlphaFoldDB" id="A0A9D1H6C3"/>
<organism evidence="8 9">
    <name type="scientific">Candidatus Faecivivens stercoripullorum</name>
    <dbReference type="NCBI Taxonomy" id="2840805"/>
    <lineage>
        <taxon>Bacteria</taxon>
        <taxon>Bacillati</taxon>
        <taxon>Bacillota</taxon>
        <taxon>Clostridia</taxon>
        <taxon>Eubacteriales</taxon>
        <taxon>Oscillospiraceae</taxon>
        <taxon>Oscillospiraceae incertae sedis</taxon>
        <taxon>Candidatus Faecivivens</taxon>
    </lineage>
</organism>
<name>A0A9D1H6C3_9FIRM</name>
<dbReference type="Proteomes" id="UP000824160">
    <property type="component" value="Unassembled WGS sequence"/>
</dbReference>
<dbReference type="InterPro" id="IPR032816">
    <property type="entry name" value="VTT_dom"/>
</dbReference>
<evidence type="ECO:0000256" key="2">
    <source>
        <dbReference type="ARBA" id="ARBA00022475"/>
    </source>
</evidence>
<sequence>MNNRMQTAVHTWLQVLSICGLAASIILIVLGWRAGLLTSPEAMSTFVKGLGVLGIFVFIAFQAIQVVLPVLPGNLGCLAGVMMFGAWKGFAFNYIGICLGSLMAFGLAKMYGRPLLKKLFSEKLMEKYEHWTGEGSPFSKLFAIAIFAPVAPDDFLCYLAGTTEMSWKRFTIIILLGKPAALAIYSMGLTVVWQQLVRMITG</sequence>
<dbReference type="InterPro" id="IPR015414">
    <property type="entry name" value="TMEM64"/>
</dbReference>
<evidence type="ECO:0000256" key="3">
    <source>
        <dbReference type="ARBA" id="ARBA00022692"/>
    </source>
</evidence>
<keyword evidence="4 6" id="KW-1133">Transmembrane helix</keyword>
<protein>
    <recommendedName>
        <fullName evidence="6">TVP38/TMEM64 family membrane protein</fullName>
    </recommendedName>
</protein>
<dbReference type="PANTHER" id="PTHR12677">
    <property type="entry name" value="GOLGI APPARATUS MEMBRANE PROTEIN TVP38-RELATED"/>
    <property type="match status" value="1"/>
</dbReference>
<feature type="domain" description="VTT" evidence="7">
    <location>
        <begin position="72"/>
        <end position="187"/>
    </location>
</feature>
<accession>A0A9D1H6C3</accession>
<feature type="transmembrane region" description="Helical" evidence="6">
    <location>
        <begin position="46"/>
        <end position="71"/>
    </location>
</feature>
<dbReference type="Pfam" id="PF09335">
    <property type="entry name" value="VTT_dom"/>
    <property type="match status" value="1"/>
</dbReference>
<feature type="transmembrane region" description="Helical" evidence="6">
    <location>
        <begin position="91"/>
        <end position="111"/>
    </location>
</feature>
<evidence type="ECO:0000259" key="7">
    <source>
        <dbReference type="Pfam" id="PF09335"/>
    </source>
</evidence>
<reference evidence="8" key="1">
    <citation type="submission" date="2020-10" db="EMBL/GenBank/DDBJ databases">
        <authorList>
            <person name="Gilroy R."/>
        </authorList>
    </citation>
    <scope>NUCLEOTIDE SEQUENCE</scope>
    <source>
        <strain evidence="8">ChiBcec7-5410</strain>
    </source>
</reference>
<evidence type="ECO:0000256" key="5">
    <source>
        <dbReference type="ARBA" id="ARBA00023136"/>
    </source>
</evidence>
<evidence type="ECO:0000313" key="9">
    <source>
        <dbReference type="Proteomes" id="UP000824160"/>
    </source>
</evidence>
<keyword evidence="3 6" id="KW-0812">Transmembrane</keyword>
<dbReference type="EMBL" id="DVLW01000162">
    <property type="protein sequence ID" value="HIT94700.1"/>
    <property type="molecule type" value="Genomic_DNA"/>
</dbReference>